<dbReference type="AlphaFoldDB" id="A0A4R9I8J0"/>
<dbReference type="RefSeq" id="WP_135602302.1">
    <property type="nucleotide sequence ID" value="NZ_RQFK01000026.1"/>
</dbReference>
<dbReference type="InterPro" id="IPR020568">
    <property type="entry name" value="Ribosomal_Su5_D2-typ_SF"/>
</dbReference>
<dbReference type="SUPFAM" id="SSF54211">
    <property type="entry name" value="Ribosomal protein S5 domain 2-like"/>
    <property type="match status" value="1"/>
</dbReference>
<dbReference type="InterPro" id="IPR006171">
    <property type="entry name" value="TOPRIM_dom"/>
</dbReference>
<keyword evidence="6" id="KW-0067">ATP-binding</keyword>
<name>A0A4R9I8J0_9LEPT</name>
<dbReference type="EMBL" id="RQFK01000026">
    <property type="protein sequence ID" value="TGK82482.1"/>
    <property type="molecule type" value="Genomic_DNA"/>
</dbReference>
<dbReference type="InterPro" id="IPR013506">
    <property type="entry name" value="Topo_IIA_bsu_dom2"/>
</dbReference>
<keyword evidence="14" id="KW-1185">Reference proteome</keyword>
<feature type="domain" description="Toprim" evidence="11">
    <location>
        <begin position="491"/>
        <end position="589"/>
    </location>
</feature>
<dbReference type="PRINTS" id="PR00418">
    <property type="entry name" value="TPI2FAMILY"/>
</dbReference>
<dbReference type="GO" id="GO:0003677">
    <property type="term" value="F:DNA binding"/>
    <property type="evidence" value="ECO:0007669"/>
    <property type="project" value="UniProtKB-KW"/>
</dbReference>
<accession>A0A4R9I8J0</accession>
<dbReference type="InterPro" id="IPR013759">
    <property type="entry name" value="Topo_IIA_B_C"/>
</dbReference>
<protein>
    <recommendedName>
        <fullName evidence="4">DNA topoisomerase (ATP-hydrolyzing)</fullName>
        <ecNumber evidence="4">5.6.2.2</ecNumber>
    </recommendedName>
</protein>
<evidence type="ECO:0000259" key="12">
    <source>
        <dbReference type="Pfam" id="PF02518"/>
    </source>
</evidence>
<dbReference type="InterPro" id="IPR014721">
    <property type="entry name" value="Ribsml_uS5_D2-typ_fold_subgr"/>
</dbReference>
<dbReference type="Proteomes" id="UP000298009">
    <property type="component" value="Unassembled WGS sequence"/>
</dbReference>
<dbReference type="Pfam" id="PF00204">
    <property type="entry name" value="DNA_gyraseB"/>
    <property type="match status" value="1"/>
</dbReference>
<evidence type="ECO:0000256" key="2">
    <source>
        <dbReference type="ARBA" id="ARBA00001946"/>
    </source>
</evidence>
<evidence type="ECO:0000259" key="10">
    <source>
        <dbReference type="Pfam" id="PF00204"/>
    </source>
</evidence>
<dbReference type="GO" id="GO:0006265">
    <property type="term" value="P:DNA topological change"/>
    <property type="evidence" value="ECO:0007669"/>
    <property type="project" value="InterPro"/>
</dbReference>
<evidence type="ECO:0000256" key="9">
    <source>
        <dbReference type="ARBA" id="ARBA00023235"/>
    </source>
</evidence>
<sequence>MAQKTEKTSGNSRNFKKLSHVEHVRMRTGMWLGQNSLSTFEQHFFTKNNAGTYEVSHEELSDIPAKIKCLDEACMNCVDEYRKNLNDKSIPEKDKMNKLIIQLSTDRKRVTIQDNGRGIPADNAEGVYLHLMYGENFDDIAKEDHVAGQNGVGISLVRMVSSFFRVKTINGGKAYKKMFSIHDDAKKVIRSFKLPKEDMEKVFLYFDEHGTFADCPLLSADQIKQLKAPCDKTGMTAVVETAKKEDHGTTVEFELNPAYFNNLDTTFNINLVKQYLQDIAMSNPGLEVVFIHKTGKEKYKFKKGFDEIFSNSEMVYYKLDYADKTSASQIHMETYVVLGQNKNLTWVNSIFCPQGGSAIEYLENRLCDEVRKKSQIVSLEKKLNTQCTRNDVRSCFHMYVNLRILNPRFKSQDKSYLINDLNEDIRKSLDKHLDKLLKKTGLIEEIKMVMERRTQLKQLEDAQKGLRKASRNNIPKLMPPTGKPSDPGRILFVAEGDSAIAGLRPARNPKLHGLFPLRGKPLNCKGMSLAKAMQNEEMKNIVAIVGLPLDQKVKSIDELHYDRISIITDADFDGYAIRSLMLSFFYEYWPELFELGFINISAAPLYEVDVKWKDAKKETVFCIDDSDYDKLVARVNKQGAEITRKKRNKGLGETGKEAMKYAVDHCMTTITVGNKKTAKNTQDLWFHKDYAEKRREAISEYSMSVIQD</sequence>
<dbReference type="OrthoDB" id="337199at2"/>
<dbReference type="CDD" id="cd01030">
    <property type="entry name" value="TOPRIM_TopoIIA_like"/>
    <property type="match status" value="1"/>
</dbReference>
<dbReference type="PANTHER" id="PTHR45866">
    <property type="entry name" value="DNA GYRASE/TOPOISOMERASE SUBUNIT B"/>
    <property type="match status" value="1"/>
</dbReference>
<keyword evidence="5" id="KW-0547">Nucleotide-binding</keyword>
<evidence type="ECO:0000256" key="5">
    <source>
        <dbReference type="ARBA" id="ARBA00022741"/>
    </source>
</evidence>
<evidence type="ECO:0000313" key="14">
    <source>
        <dbReference type="Proteomes" id="UP000298009"/>
    </source>
</evidence>
<evidence type="ECO:0000313" key="13">
    <source>
        <dbReference type="EMBL" id="TGK82482.1"/>
    </source>
</evidence>
<dbReference type="Gene3D" id="3.30.230.10">
    <property type="match status" value="1"/>
</dbReference>
<keyword evidence="9" id="KW-0413">Isomerase</keyword>
<comment type="cofactor">
    <cofactor evidence="2">
        <name>Mg(2+)</name>
        <dbReference type="ChEBI" id="CHEBI:18420"/>
    </cofactor>
</comment>
<evidence type="ECO:0000256" key="3">
    <source>
        <dbReference type="ARBA" id="ARBA00010708"/>
    </source>
</evidence>
<dbReference type="InterPro" id="IPR013760">
    <property type="entry name" value="Topo_IIA-like_dom_sf"/>
</dbReference>
<keyword evidence="7" id="KW-0799">Topoisomerase</keyword>
<feature type="domain" description="DNA topoisomerase type IIA subunit B" evidence="10">
    <location>
        <begin position="330"/>
        <end position="464"/>
    </location>
</feature>
<keyword evidence="8" id="KW-0238">DNA-binding</keyword>
<evidence type="ECO:0000259" key="11">
    <source>
        <dbReference type="Pfam" id="PF01751"/>
    </source>
</evidence>
<reference evidence="13" key="1">
    <citation type="journal article" date="2019" name="PLoS Negl. Trop. Dis.">
        <title>Revisiting the worldwide diversity of Leptospira species in the environment.</title>
        <authorList>
            <person name="Vincent A.T."/>
            <person name="Schiettekatte O."/>
            <person name="Bourhy P."/>
            <person name="Veyrier F.J."/>
            <person name="Picardeau M."/>
        </authorList>
    </citation>
    <scope>NUCLEOTIDE SEQUENCE [LARGE SCALE GENOMIC DNA]</scope>
    <source>
        <strain evidence="13">201800287</strain>
    </source>
</reference>
<gene>
    <name evidence="13" type="ORF">EHQ24_14645</name>
</gene>
<dbReference type="GO" id="GO:0005524">
    <property type="term" value="F:ATP binding"/>
    <property type="evidence" value="ECO:0007669"/>
    <property type="project" value="UniProtKB-KW"/>
</dbReference>
<evidence type="ECO:0000256" key="7">
    <source>
        <dbReference type="ARBA" id="ARBA00023029"/>
    </source>
</evidence>
<dbReference type="EC" id="5.6.2.2" evidence="4"/>
<proteinExistence type="inferred from homology"/>
<dbReference type="InterPro" id="IPR036890">
    <property type="entry name" value="HATPase_C_sf"/>
</dbReference>
<dbReference type="Pfam" id="PF01751">
    <property type="entry name" value="Toprim"/>
    <property type="match status" value="1"/>
</dbReference>
<dbReference type="Pfam" id="PF02518">
    <property type="entry name" value="HATPase_c"/>
    <property type="match status" value="1"/>
</dbReference>
<dbReference type="SMART" id="SM00433">
    <property type="entry name" value="TOP2c"/>
    <property type="match status" value="1"/>
</dbReference>
<comment type="catalytic activity">
    <reaction evidence="1">
        <text>ATP-dependent breakage, passage and rejoining of double-stranded DNA.</text>
        <dbReference type="EC" id="5.6.2.2"/>
    </reaction>
</comment>
<organism evidence="13 14">
    <name type="scientific">Leptospira noumeaensis</name>
    <dbReference type="NCBI Taxonomy" id="2484964"/>
    <lineage>
        <taxon>Bacteria</taxon>
        <taxon>Pseudomonadati</taxon>
        <taxon>Spirochaetota</taxon>
        <taxon>Spirochaetia</taxon>
        <taxon>Leptospirales</taxon>
        <taxon>Leptospiraceae</taxon>
        <taxon>Leptospira</taxon>
    </lineage>
</organism>
<evidence type="ECO:0000256" key="8">
    <source>
        <dbReference type="ARBA" id="ARBA00023125"/>
    </source>
</evidence>
<evidence type="ECO:0000256" key="1">
    <source>
        <dbReference type="ARBA" id="ARBA00000185"/>
    </source>
</evidence>
<feature type="domain" description="Histidine kinase/HSP90-like ATPase" evidence="12">
    <location>
        <begin position="71"/>
        <end position="162"/>
    </location>
</feature>
<dbReference type="FunFam" id="3.40.50.670:FF:000001">
    <property type="entry name" value="DNA topoisomerase 2"/>
    <property type="match status" value="1"/>
</dbReference>
<dbReference type="GO" id="GO:0003918">
    <property type="term" value="F:DNA topoisomerase type II (double strand cut, ATP-hydrolyzing) activity"/>
    <property type="evidence" value="ECO:0007669"/>
    <property type="project" value="UniProtKB-EC"/>
</dbReference>
<dbReference type="Gene3D" id="3.30.565.10">
    <property type="entry name" value="Histidine kinase-like ATPase, C-terminal domain"/>
    <property type="match status" value="1"/>
</dbReference>
<dbReference type="Gene3D" id="3.40.50.670">
    <property type="match status" value="1"/>
</dbReference>
<evidence type="ECO:0000256" key="4">
    <source>
        <dbReference type="ARBA" id="ARBA00012895"/>
    </source>
</evidence>
<dbReference type="SUPFAM" id="SSF55874">
    <property type="entry name" value="ATPase domain of HSP90 chaperone/DNA topoisomerase II/histidine kinase"/>
    <property type="match status" value="1"/>
</dbReference>
<dbReference type="InterPro" id="IPR001241">
    <property type="entry name" value="Topo_IIA"/>
</dbReference>
<dbReference type="InterPro" id="IPR003594">
    <property type="entry name" value="HATPase_dom"/>
</dbReference>
<comment type="caution">
    <text evidence="13">The sequence shown here is derived from an EMBL/GenBank/DDBJ whole genome shotgun (WGS) entry which is preliminary data.</text>
</comment>
<dbReference type="SUPFAM" id="SSF56719">
    <property type="entry name" value="Type II DNA topoisomerase"/>
    <property type="match status" value="1"/>
</dbReference>
<evidence type="ECO:0000256" key="6">
    <source>
        <dbReference type="ARBA" id="ARBA00022840"/>
    </source>
</evidence>
<dbReference type="PANTHER" id="PTHR45866:SF1">
    <property type="entry name" value="DNA GYRASE SUBUNIT B, MITOCHONDRIAL"/>
    <property type="match status" value="1"/>
</dbReference>
<comment type="similarity">
    <text evidence="3">Belongs to the type II topoisomerase GyrB family.</text>
</comment>